<dbReference type="InterPro" id="IPR039284">
    <property type="entry name" value="CCDC159/163"/>
</dbReference>
<protein>
    <submittedName>
        <fullName evidence="2">Coiled-coil domain containing 159</fullName>
    </submittedName>
</protein>
<keyword evidence="3" id="KW-1185">Reference proteome</keyword>
<feature type="compositionally biased region" description="Polar residues" evidence="1">
    <location>
        <begin position="108"/>
        <end position="117"/>
    </location>
</feature>
<comment type="caution">
    <text evidence="2">The sequence shown here is derived from an EMBL/GenBank/DDBJ whole genome shotgun (WGS) entry which is preliminary data.</text>
</comment>
<evidence type="ECO:0000313" key="3">
    <source>
        <dbReference type="Proteomes" id="UP000550707"/>
    </source>
</evidence>
<sequence length="117" mass="13128">MQKTQVKCRKVLTKMKQQGCETSNWLETEEMPSGGNGSWRNDLQKELSDIWSAVHMLQNSFDGLTMSSGVRPRAASLRGYKGHRCLSPPLHSWDSDSDSDQGLSQPLFNKSRSFPPA</sequence>
<feature type="region of interest" description="Disordered" evidence="1">
    <location>
        <begin position="88"/>
        <end position="117"/>
    </location>
</feature>
<name>A0A7J8I4X8_MOLMO</name>
<dbReference type="Proteomes" id="UP000550707">
    <property type="component" value="Unassembled WGS sequence"/>
</dbReference>
<gene>
    <name evidence="2" type="ORF">HJG59_002229</name>
</gene>
<organism evidence="2 3">
    <name type="scientific">Molossus molossus</name>
    <name type="common">Pallas' mastiff bat</name>
    <name type="synonym">Vespertilio molossus</name>
    <dbReference type="NCBI Taxonomy" id="27622"/>
    <lineage>
        <taxon>Eukaryota</taxon>
        <taxon>Metazoa</taxon>
        <taxon>Chordata</taxon>
        <taxon>Craniata</taxon>
        <taxon>Vertebrata</taxon>
        <taxon>Euteleostomi</taxon>
        <taxon>Mammalia</taxon>
        <taxon>Eutheria</taxon>
        <taxon>Laurasiatheria</taxon>
        <taxon>Chiroptera</taxon>
        <taxon>Yangochiroptera</taxon>
        <taxon>Molossidae</taxon>
        <taxon>Molossus</taxon>
    </lineage>
</organism>
<reference evidence="2 3" key="1">
    <citation type="journal article" date="2020" name="Nature">
        <title>Six reference-quality genomes reveal evolution of bat adaptations.</title>
        <authorList>
            <person name="Jebb D."/>
            <person name="Huang Z."/>
            <person name="Pippel M."/>
            <person name="Hughes G.M."/>
            <person name="Lavrichenko K."/>
            <person name="Devanna P."/>
            <person name="Winkler S."/>
            <person name="Jermiin L.S."/>
            <person name="Skirmuntt E.C."/>
            <person name="Katzourakis A."/>
            <person name="Burkitt-Gray L."/>
            <person name="Ray D.A."/>
            <person name="Sullivan K.A.M."/>
            <person name="Roscito J.G."/>
            <person name="Kirilenko B.M."/>
            <person name="Davalos L.M."/>
            <person name="Corthals A.P."/>
            <person name="Power M.L."/>
            <person name="Jones G."/>
            <person name="Ransome R.D."/>
            <person name="Dechmann D.K.N."/>
            <person name="Locatelli A.G."/>
            <person name="Puechmaille S.J."/>
            <person name="Fedrigo O."/>
            <person name="Jarvis E.D."/>
            <person name="Hiller M."/>
            <person name="Vernes S.C."/>
            <person name="Myers E.W."/>
            <person name="Teeling E.C."/>
        </authorList>
    </citation>
    <scope>NUCLEOTIDE SEQUENCE [LARGE SCALE GENOMIC DNA]</scope>
    <source>
        <strain evidence="2">MMolMol1</strain>
        <tissue evidence="2">Muscle</tissue>
    </source>
</reference>
<evidence type="ECO:0000313" key="2">
    <source>
        <dbReference type="EMBL" id="KAF6479361.1"/>
    </source>
</evidence>
<proteinExistence type="predicted"/>
<dbReference type="PANTHER" id="PTHR34533:SF1">
    <property type="entry name" value="COILED-COIL DOMAIN-CONTAINING PROTEIN 159"/>
    <property type="match status" value="1"/>
</dbReference>
<dbReference type="PANTHER" id="PTHR34533">
    <property type="entry name" value="TRANSMEMBRANE PROTEIN CCDC163"/>
    <property type="match status" value="1"/>
</dbReference>
<evidence type="ECO:0000256" key="1">
    <source>
        <dbReference type="SAM" id="MobiDB-lite"/>
    </source>
</evidence>
<dbReference type="AlphaFoldDB" id="A0A7J8I4X8"/>
<accession>A0A7J8I4X8</accession>
<dbReference type="EMBL" id="JACASF010000004">
    <property type="protein sequence ID" value="KAF6479361.1"/>
    <property type="molecule type" value="Genomic_DNA"/>
</dbReference>